<dbReference type="PANTHER" id="PTHR14964">
    <property type="entry name" value="NUCLEAR RECEPTOR BINDING FACTOR 2"/>
    <property type="match status" value="1"/>
</dbReference>
<proteinExistence type="predicted"/>
<feature type="compositionally biased region" description="Low complexity" evidence="2">
    <location>
        <begin position="35"/>
        <end position="49"/>
    </location>
</feature>
<accession>A0A674GU37</accession>
<reference evidence="5" key="3">
    <citation type="submission" date="2025-09" db="UniProtKB">
        <authorList>
            <consortium name="Ensembl"/>
        </authorList>
    </citation>
    <scope>IDENTIFICATION</scope>
</reference>
<keyword evidence="1" id="KW-0175">Coiled coil</keyword>
<dbReference type="Pfam" id="PF17169">
    <property type="entry name" value="NRBF2_MIT"/>
    <property type="match status" value="1"/>
</dbReference>
<evidence type="ECO:0000313" key="5">
    <source>
        <dbReference type="Ensembl" id="ENSTGUP00000025917.1"/>
    </source>
</evidence>
<keyword evidence="6" id="KW-1185">Reference proteome</keyword>
<evidence type="ECO:0000256" key="2">
    <source>
        <dbReference type="SAM" id="MobiDB-lite"/>
    </source>
</evidence>
<reference evidence="5" key="2">
    <citation type="submission" date="2025-08" db="UniProtKB">
        <authorList>
            <consortium name="Ensembl"/>
        </authorList>
    </citation>
    <scope>IDENTIFICATION</scope>
</reference>
<reference evidence="5 6" key="1">
    <citation type="journal article" date="2010" name="Nature">
        <title>The genome of a songbird.</title>
        <authorList>
            <person name="Warren W.C."/>
            <person name="Clayton D.F."/>
            <person name="Ellegren H."/>
            <person name="Arnold A.P."/>
            <person name="Hillier L.W."/>
            <person name="Kunstner A."/>
            <person name="Searle S."/>
            <person name="White S."/>
            <person name="Vilella A.J."/>
            <person name="Fairley S."/>
            <person name="Heger A."/>
            <person name="Kong L."/>
            <person name="Ponting C.P."/>
            <person name="Jarvis E.D."/>
            <person name="Mello C.V."/>
            <person name="Minx P."/>
            <person name="Lovell P."/>
            <person name="Velho T.A."/>
            <person name="Ferris M."/>
            <person name="Balakrishnan C.N."/>
            <person name="Sinha S."/>
            <person name="Blatti C."/>
            <person name="London S.E."/>
            <person name="Li Y."/>
            <person name="Lin Y.C."/>
            <person name="George J."/>
            <person name="Sweedler J."/>
            <person name="Southey B."/>
            <person name="Gunaratne P."/>
            <person name="Watson M."/>
            <person name="Nam K."/>
            <person name="Backstrom N."/>
            <person name="Smeds L."/>
            <person name="Nabholz B."/>
            <person name="Itoh Y."/>
            <person name="Whitney O."/>
            <person name="Pfenning A.R."/>
            <person name="Howard J."/>
            <person name="Volker M."/>
            <person name="Skinner B.M."/>
            <person name="Griffin D.K."/>
            <person name="Ye L."/>
            <person name="McLaren W.M."/>
            <person name="Flicek P."/>
            <person name="Quesada V."/>
            <person name="Velasco G."/>
            <person name="Lopez-Otin C."/>
            <person name="Puente X.S."/>
            <person name="Olender T."/>
            <person name="Lancet D."/>
            <person name="Smit A.F."/>
            <person name="Hubley R."/>
            <person name="Konkel M.K."/>
            <person name="Walker J.A."/>
            <person name="Batzer M.A."/>
            <person name="Gu W."/>
            <person name="Pollock D.D."/>
            <person name="Chen L."/>
            <person name="Cheng Z."/>
            <person name="Eichler E.E."/>
            <person name="Stapley J."/>
            <person name="Slate J."/>
            <person name="Ekblom R."/>
            <person name="Birkhead T."/>
            <person name="Burke T."/>
            <person name="Burt D."/>
            <person name="Scharff C."/>
            <person name="Adam I."/>
            <person name="Richard H."/>
            <person name="Sultan M."/>
            <person name="Soldatov A."/>
            <person name="Lehrach H."/>
            <person name="Edwards S.V."/>
            <person name="Yang S.P."/>
            <person name="Li X."/>
            <person name="Graves T."/>
            <person name="Fulton L."/>
            <person name="Nelson J."/>
            <person name="Chinwalla A."/>
            <person name="Hou S."/>
            <person name="Mardis E.R."/>
            <person name="Wilson R.K."/>
        </authorList>
    </citation>
    <scope>NUCLEOTIDE SEQUENCE [LARGE SCALE GENOMIC DNA]</scope>
</reference>
<dbReference type="InterPro" id="IPR015056">
    <property type="entry name" value="NRBF2_C"/>
</dbReference>
<evidence type="ECO:0000313" key="6">
    <source>
        <dbReference type="Proteomes" id="UP000007754"/>
    </source>
</evidence>
<dbReference type="GO" id="GO:0006914">
    <property type="term" value="P:autophagy"/>
    <property type="evidence" value="ECO:0007669"/>
    <property type="project" value="InterPro"/>
</dbReference>
<protein>
    <submittedName>
        <fullName evidence="5">Nuclear receptor binding factor 2</fullName>
    </submittedName>
</protein>
<dbReference type="CDD" id="cd14686">
    <property type="entry name" value="bZIP"/>
    <property type="match status" value="1"/>
</dbReference>
<organism evidence="5 6">
    <name type="scientific">Taeniopygia guttata</name>
    <name type="common">Zebra finch</name>
    <name type="synonym">Poephila guttata</name>
    <dbReference type="NCBI Taxonomy" id="59729"/>
    <lineage>
        <taxon>Eukaryota</taxon>
        <taxon>Metazoa</taxon>
        <taxon>Chordata</taxon>
        <taxon>Craniata</taxon>
        <taxon>Vertebrata</taxon>
        <taxon>Euteleostomi</taxon>
        <taxon>Archelosauria</taxon>
        <taxon>Archosauria</taxon>
        <taxon>Dinosauria</taxon>
        <taxon>Saurischia</taxon>
        <taxon>Theropoda</taxon>
        <taxon>Coelurosauria</taxon>
        <taxon>Aves</taxon>
        <taxon>Neognathae</taxon>
        <taxon>Neoaves</taxon>
        <taxon>Telluraves</taxon>
        <taxon>Australaves</taxon>
        <taxon>Passeriformes</taxon>
        <taxon>Passeroidea</taxon>
        <taxon>Estrildidae</taxon>
        <taxon>Estrildinae</taxon>
        <taxon>Taeniopygia</taxon>
    </lineage>
</organism>
<dbReference type="InParanoid" id="A0A674GU37"/>
<evidence type="ECO:0000256" key="1">
    <source>
        <dbReference type="SAM" id="Coils"/>
    </source>
</evidence>
<evidence type="ECO:0000259" key="4">
    <source>
        <dbReference type="Pfam" id="PF17169"/>
    </source>
</evidence>
<dbReference type="SUPFAM" id="SSF140361">
    <property type="entry name" value="MIT domain-like"/>
    <property type="match status" value="1"/>
</dbReference>
<feature type="compositionally biased region" description="Low complexity" evidence="2">
    <location>
        <begin position="56"/>
        <end position="71"/>
    </location>
</feature>
<evidence type="ECO:0000259" key="3">
    <source>
        <dbReference type="Pfam" id="PF08961"/>
    </source>
</evidence>
<dbReference type="Pfam" id="PF08961">
    <property type="entry name" value="NRBF2"/>
    <property type="match status" value="1"/>
</dbReference>
<dbReference type="Proteomes" id="UP000007754">
    <property type="component" value="Chromosome 6"/>
</dbReference>
<sequence length="482" mass="51104">MQTGDRALHHTRHQGHLTTTALHASILPPQPLCTPAAPARSGSPRPGGAPRRRQVLVAPRRAPLRSAPAALGDGSALGPACPAPSGRPRPRRAGGQGGGAAPAAGLRAPAGGGGSFSFLLAQVNLGVPLPFVGAGELSATEVAGEGFLAGVRADVGGEVVAAAEVPHADTALEGLVASVDADVPGELVGAGEAAVAALGGARAHQQSRKADRLLAAGKYEEAISCHKKAAGYLTDAMKLTQSEQAQLSLELQRDSHMKQLLLIQERWKRAKREEKLKAQQSADKEAATHLQTSYKPSAEDSDDQNVLVPVAQKYSSSTEKHSQDIRGVFDRDPDTLLFLLQKKKEPVEACIGSKAPKDDKTIIEEQATKIADLKQLIESLVAENERLRRENKQLKAERARLQKSPVDKELDVDTDFVEKSELWGLQQHSESASSAATWQKFATTAGKAKDIPIPNLPPLDIPSPELPLLELSDDILKGLMNS</sequence>
<dbReference type="GeneTree" id="ENSGT00390000000984"/>
<feature type="region of interest" description="Disordered" evidence="2">
    <location>
        <begin position="274"/>
        <end position="305"/>
    </location>
</feature>
<name>A0A674GU37_TAEGU</name>
<feature type="region of interest" description="Disordered" evidence="2">
    <location>
        <begin position="27"/>
        <end position="105"/>
    </location>
</feature>
<feature type="compositionally biased region" description="Basic and acidic residues" evidence="2">
    <location>
        <begin position="274"/>
        <end position="287"/>
    </location>
</feature>
<dbReference type="InterPro" id="IPR039679">
    <property type="entry name" value="NRBF2"/>
</dbReference>
<gene>
    <name evidence="5" type="primary">NRBF2</name>
</gene>
<dbReference type="InterPro" id="IPR033393">
    <property type="entry name" value="NRBF2_MIT"/>
</dbReference>
<feature type="coiled-coil region" evidence="1">
    <location>
        <begin position="363"/>
        <end position="404"/>
    </location>
</feature>
<dbReference type="AlphaFoldDB" id="A0A674GU37"/>
<dbReference type="Gene3D" id="1.20.58.80">
    <property type="entry name" value="Phosphotransferase system, lactose/cellobiose-type IIA subunit"/>
    <property type="match status" value="1"/>
</dbReference>
<dbReference type="PANTHER" id="PTHR14964:SF2">
    <property type="entry name" value="NUCLEAR RECEPTOR-BINDING FACTOR 2"/>
    <property type="match status" value="1"/>
</dbReference>
<feature type="domain" description="Nuclear receptor-binding factor 2 C-terminal" evidence="3">
    <location>
        <begin position="282"/>
        <end position="479"/>
    </location>
</feature>
<feature type="domain" description="Nuclear receptor-binding factor 2 MIT" evidence="4">
    <location>
        <begin position="203"/>
        <end position="278"/>
    </location>
</feature>
<dbReference type="Ensembl" id="ENSTGUT00000022878.1">
    <property type="protein sequence ID" value="ENSTGUP00000025917.1"/>
    <property type="gene ID" value="ENSTGUG00000024274.1"/>
</dbReference>